<organism evidence="2 3">
    <name type="scientific">Brugia timori</name>
    <dbReference type="NCBI Taxonomy" id="42155"/>
    <lineage>
        <taxon>Eukaryota</taxon>
        <taxon>Metazoa</taxon>
        <taxon>Ecdysozoa</taxon>
        <taxon>Nematoda</taxon>
        <taxon>Chromadorea</taxon>
        <taxon>Rhabditida</taxon>
        <taxon>Spirurina</taxon>
        <taxon>Spiruromorpha</taxon>
        <taxon>Filarioidea</taxon>
        <taxon>Onchocercidae</taxon>
        <taxon>Brugia</taxon>
    </lineage>
</organism>
<name>A0A3P7T2X2_9BILA</name>
<dbReference type="InterPro" id="IPR001478">
    <property type="entry name" value="PDZ"/>
</dbReference>
<dbReference type="Gene3D" id="2.30.42.10">
    <property type="match status" value="1"/>
</dbReference>
<proteinExistence type="predicted"/>
<dbReference type="PANTHER" id="PTHR14102:SF14">
    <property type="entry name" value="PROTEIN CBG16414"/>
    <property type="match status" value="1"/>
</dbReference>
<dbReference type="EMBL" id="UZAG01003827">
    <property type="protein sequence ID" value="VDO15950.1"/>
    <property type="molecule type" value="Genomic_DNA"/>
</dbReference>
<evidence type="ECO:0000313" key="2">
    <source>
        <dbReference type="EMBL" id="VDO15950.1"/>
    </source>
</evidence>
<dbReference type="SMART" id="SM00228">
    <property type="entry name" value="PDZ"/>
    <property type="match status" value="1"/>
</dbReference>
<evidence type="ECO:0000313" key="3">
    <source>
        <dbReference type="Proteomes" id="UP000280834"/>
    </source>
</evidence>
<dbReference type="InterPro" id="IPR036034">
    <property type="entry name" value="PDZ_sf"/>
</dbReference>
<sequence>MRIVLIEKLQPGPFGFYIATGIFNQKHGIFVSRVSLPSLTSVLSVGDEIIYVEDELVKGEDLEYVQALIAGKSSVKIVLLPIVGPGAC</sequence>
<reference evidence="2 3" key="1">
    <citation type="submission" date="2018-11" db="EMBL/GenBank/DDBJ databases">
        <authorList>
            <consortium name="Pathogen Informatics"/>
        </authorList>
    </citation>
    <scope>NUCLEOTIDE SEQUENCE [LARGE SCALE GENOMIC DNA]</scope>
</reference>
<dbReference type="Proteomes" id="UP000280834">
    <property type="component" value="Unassembled WGS sequence"/>
</dbReference>
<dbReference type="GO" id="GO:0007098">
    <property type="term" value="P:centrosome cycle"/>
    <property type="evidence" value="ECO:0007669"/>
    <property type="project" value="TreeGrafter"/>
</dbReference>
<dbReference type="SUPFAM" id="SSF50156">
    <property type="entry name" value="PDZ domain-like"/>
    <property type="match status" value="1"/>
</dbReference>
<feature type="domain" description="PDZ" evidence="1">
    <location>
        <begin position="3"/>
        <end position="86"/>
    </location>
</feature>
<dbReference type="InterPro" id="IPR051741">
    <property type="entry name" value="PAR6_homolog"/>
</dbReference>
<dbReference type="PANTHER" id="PTHR14102">
    <property type="entry name" value="PAR-6-RELATED"/>
    <property type="match status" value="1"/>
</dbReference>
<keyword evidence="3" id="KW-1185">Reference proteome</keyword>
<gene>
    <name evidence="2" type="ORF">BTMF_LOCUS4017</name>
</gene>
<accession>A0A3P7T2X2</accession>
<evidence type="ECO:0000259" key="1">
    <source>
        <dbReference type="PROSITE" id="PS50106"/>
    </source>
</evidence>
<protein>
    <recommendedName>
        <fullName evidence="1">PDZ domain-containing protein</fullName>
    </recommendedName>
</protein>
<dbReference type="PROSITE" id="PS50106">
    <property type="entry name" value="PDZ"/>
    <property type="match status" value="1"/>
</dbReference>
<dbReference type="AlphaFoldDB" id="A0A3P7T2X2"/>